<name>A0ABS5XN51_9GAMM</name>
<feature type="region of interest" description="Disordered" evidence="1">
    <location>
        <begin position="1"/>
        <end position="132"/>
    </location>
</feature>
<gene>
    <name evidence="2" type="ORF">J7302_21770</name>
</gene>
<proteinExistence type="predicted"/>
<dbReference type="EMBL" id="JAGTIS010000015">
    <property type="protein sequence ID" value="MBT8768743.1"/>
    <property type="molecule type" value="Genomic_DNA"/>
</dbReference>
<feature type="compositionally biased region" description="Polar residues" evidence="1">
    <location>
        <begin position="116"/>
        <end position="125"/>
    </location>
</feature>
<reference evidence="2 3" key="1">
    <citation type="submission" date="2021-04" db="EMBL/GenBank/DDBJ databases">
        <title>Pseudomonas boanensis sp. nov., a bacterium isolated from river water used for household purposes in Boane District, Mozambique.</title>
        <authorList>
            <person name="Nicklasson M."/>
            <person name="Martin-Rodriguez A.J."/>
            <person name="Thorell K."/>
            <person name="Neves L."/>
            <person name="Mussagy A."/>
            <person name="Rydberg H.A."/>
            <person name="Hernroth B."/>
            <person name="Svensson-Stadler L."/>
            <person name="Sjoling A."/>
        </authorList>
    </citation>
    <scope>NUCLEOTIDE SEQUENCE [LARGE SCALE GENOMIC DNA]</scope>
    <source>
        <strain evidence="2 3">DB1</strain>
    </source>
</reference>
<feature type="compositionally biased region" description="Polar residues" evidence="1">
    <location>
        <begin position="55"/>
        <end position="64"/>
    </location>
</feature>
<sequence>MKSWKEQLRDAKKNLQGNHSKKTSDEKPTVVDFVPPASWLEASPTNGDDTLPLGSKSSVTQGSRDSCKKNRPTAAVTVSAPAGPRSKRGGAGANDQKEDAAKNLPGDPPIPDDARSPTQNQTSPTPVFRPHVDGGRSLAMPGWADAGSSLQHPEYQGGAPMVVRIGVDFGTAFTKVAIRAGVDLVPVDWSAVTSDESPTGQYVIPGFVHRAPDGEYFWRRFAETDIQGNLKLPLIEMAGSDECPKATLAYLALVIRYARAFLYQHPEVGRKLVTRSLRWELNVGCPTEPHERPAVVDLFRRIARTAWQLAGVNHLQESSITAAWRSGEADVGLETEPGVVPEFVAQIAGYLGSRQVSGGLYALIDIGAATLDVATFNVVLPNDLDSSPRIPIFFSAVRPLGTHYLNHNRHSRLDLDFAWDDAAPVEPADGFAKRHGKRRDDVDTVDSEFASRVARCIAGVTDGTRTNSRGDPRSSAWSDGLPIFVTGGGSSCELYRRAIETGELDLKRRMYLPSNFRFIELDPLGARFQHFGIEIGGRLSVAIGLTEDAESIARVVPHHDIGPIMRPGTERIDHTELYGD</sequence>
<evidence type="ECO:0000313" key="3">
    <source>
        <dbReference type="Proteomes" id="UP001519667"/>
    </source>
</evidence>
<feature type="compositionally biased region" description="Basic and acidic residues" evidence="1">
    <location>
        <begin position="1"/>
        <end position="13"/>
    </location>
</feature>
<keyword evidence="3" id="KW-1185">Reference proteome</keyword>
<protein>
    <submittedName>
        <fullName evidence="2">Uncharacterized protein</fullName>
    </submittedName>
</protein>
<evidence type="ECO:0000313" key="2">
    <source>
        <dbReference type="EMBL" id="MBT8768743.1"/>
    </source>
</evidence>
<dbReference type="RefSeq" id="WP_215379583.1">
    <property type="nucleotide sequence ID" value="NZ_JAGTIS010000015.1"/>
</dbReference>
<dbReference type="Proteomes" id="UP001519667">
    <property type="component" value="Unassembled WGS sequence"/>
</dbReference>
<comment type="caution">
    <text evidence="2">The sequence shown here is derived from an EMBL/GenBank/DDBJ whole genome shotgun (WGS) entry which is preliminary data.</text>
</comment>
<organism evidence="2 3">
    <name type="scientific">Metapseudomonas boanensis</name>
    <dbReference type="NCBI Taxonomy" id="2822138"/>
    <lineage>
        <taxon>Bacteria</taxon>
        <taxon>Pseudomonadati</taxon>
        <taxon>Pseudomonadota</taxon>
        <taxon>Gammaproteobacteria</taxon>
        <taxon>Pseudomonadales</taxon>
        <taxon>Pseudomonadaceae</taxon>
        <taxon>Metapseudomonas</taxon>
    </lineage>
</organism>
<evidence type="ECO:0000256" key="1">
    <source>
        <dbReference type="SAM" id="MobiDB-lite"/>
    </source>
</evidence>
<accession>A0ABS5XN51</accession>